<gene>
    <name evidence="1" type="ORF">FAA97_01220</name>
</gene>
<dbReference type="EMBL" id="STGV01000001">
    <property type="protein sequence ID" value="THV24862.1"/>
    <property type="molecule type" value="Genomic_DNA"/>
</dbReference>
<name>A0A4S8P7T5_9HYPH</name>
<reference evidence="1 2" key="1">
    <citation type="submission" date="2019-04" db="EMBL/GenBank/DDBJ databases">
        <title>Genome sequence of strain shin9-1.</title>
        <authorList>
            <person name="Gao J."/>
            <person name="Sun J."/>
        </authorList>
    </citation>
    <scope>NUCLEOTIDE SEQUENCE [LARGE SCALE GENOMIC DNA]</scope>
    <source>
        <strain evidence="2">shin9-1</strain>
    </source>
</reference>
<evidence type="ECO:0000313" key="2">
    <source>
        <dbReference type="Proteomes" id="UP000308828"/>
    </source>
</evidence>
<dbReference type="OrthoDB" id="6629495at2"/>
<evidence type="ECO:0000313" key="1">
    <source>
        <dbReference type="EMBL" id="THV24862.1"/>
    </source>
</evidence>
<dbReference type="AlphaFoldDB" id="A0A4S8P7T5"/>
<sequence length="152" mass="17140">MTGRARSAPSKNSGRDIVFSRDLRSANLSNVPVQTNRIDGSAREIDGCRPRGRTRNFWEAIGLAQNQTGTLLQKALATELRNNIVATLCRHLREEHEVELGRFEAEELLDLVAGLVGPHYYNEGLRDAQALLARQVDEINERLYEMERQPEG</sequence>
<proteinExistence type="predicted"/>
<dbReference type="Pfam" id="PF09932">
    <property type="entry name" value="DUF2164"/>
    <property type="match status" value="1"/>
</dbReference>
<protein>
    <submittedName>
        <fullName evidence="1">DUF2164 domain-containing protein</fullName>
    </submittedName>
</protein>
<comment type="caution">
    <text evidence="1">The sequence shown here is derived from an EMBL/GenBank/DDBJ whole genome shotgun (WGS) entry which is preliminary data.</text>
</comment>
<keyword evidence="2" id="KW-1185">Reference proteome</keyword>
<organism evidence="1 2">
    <name type="scientific">Peteryoungia ipomoeae</name>
    <dbReference type="NCBI Taxonomy" id="1210932"/>
    <lineage>
        <taxon>Bacteria</taxon>
        <taxon>Pseudomonadati</taxon>
        <taxon>Pseudomonadota</taxon>
        <taxon>Alphaproteobacteria</taxon>
        <taxon>Hyphomicrobiales</taxon>
        <taxon>Rhizobiaceae</taxon>
        <taxon>Peteryoungia</taxon>
    </lineage>
</organism>
<dbReference type="InterPro" id="IPR018680">
    <property type="entry name" value="DUF2164"/>
</dbReference>
<dbReference type="Proteomes" id="UP000308828">
    <property type="component" value="Unassembled WGS sequence"/>
</dbReference>
<accession>A0A4S8P7T5</accession>